<evidence type="ECO:0000313" key="1">
    <source>
        <dbReference type="EMBL" id="PIM51883.1"/>
    </source>
</evidence>
<proteinExistence type="predicted"/>
<sequence length="219" mass="24915">MKERPILFSAPMVRALLDGTKTQTRRVVKQFLPCMPEHDSERGVWEVYCDDEVAATLLCPYGKPGDRLWVRETWAPDPPADGTWGYTAWAGCREGRIAGVPEQFRSASHCIHAASWNGPSLPWTPAIHMPRWACRLMLEVTGVRVERLQDISEADAVAEGIEKRDGAWWKNYIAERDPAAYTHLREPRASFSSLWVSINGDGAWDANPWVWVVEFRRLP</sequence>
<evidence type="ECO:0008006" key="3">
    <source>
        <dbReference type="Google" id="ProtNLM"/>
    </source>
</evidence>
<gene>
    <name evidence="1" type="ORF">CS062_17305</name>
</gene>
<reference evidence="1 2" key="1">
    <citation type="submission" date="2017-11" db="EMBL/GenBank/DDBJ databases">
        <title>Draft genome sequence of Mitsuaria sp. HWN-4.</title>
        <authorList>
            <person name="Gundlapally S.R."/>
        </authorList>
    </citation>
    <scope>NUCLEOTIDE SEQUENCE [LARGE SCALE GENOMIC DNA]</scope>
    <source>
        <strain evidence="1 2">HWN-4</strain>
    </source>
</reference>
<protein>
    <recommendedName>
        <fullName evidence="3">Morphogenetic protein</fullName>
    </recommendedName>
</protein>
<evidence type="ECO:0000313" key="2">
    <source>
        <dbReference type="Proteomes" id="UP000231501"/>
    </source>
</evidence>
<dbReference type="OrthoDB" id="72471at2"/>
<dbReference type="AlphaFoldDB" id="A0A2G9C630"/>
<comment type="caution">
    <text evidence="1">The sequence shown here is derived from an EMBL/GenBank/DDBJ whole genome shotgun (WGS) entry which is preliminary data.</text>
</comment>
<keyword evidence="2" id="KW-1185">Reference proteome</keyword>
<dbReference type="EMBL" id="PEOG01000050">
    <property type="protein sequence ID" value="PIM51883.1"/>
    <property type="molecule type" value="Genomic_DNA"/>
</dbReference>
<organism evidence="1 2">
    <name type="scientific">Roseateles chitinivorans</name>
    <dbReference type="NCBI Taxonomy" id="2917965"/>
    <lineage>
        <taxon>Bacteria</taxon>
        <taxon>Pseudomonadati</taxon>
        <taxon>Pseudomonadota</taxon>
        <taxon>Betaproteobacteria</taxon>
        <taxon>Burkholderiales</taxon>
        <taxon>Sphaerotilaceae</taxon>
        <taxon>Roseateles</taxon>
    </lineage>
</organism>
<dbReference type="Proteomes" id="UP000231501">
    <property type="component" value="Unassembled WGS sequence"/>
</dbReference>
<dbReference type="RefSeq" id="WP_099862847.1">
    <property type="nucleotide sequence ID" value="NZ_PEOG01000050.1"/>
</dbReference>
<accession>A0A2G9C630</accession>
<name>A0A2G9C630_9BURK</name>